<feature type="transmembrane region" description="Helical" evidence="6">
    <location>
        <begin position="163"/>
        <end position="183"/>
    </location>
</feature>
<evidence type="ECO:0000259" key="7">
    <source>
        <dbReference type="PROSITE" id="PS50928"/>
    </source>
</evidence>
<dbReference type="Gene3D" id="1.10.3720.10">
    <property type="entry name" value="MetI-like"/>
    <property type="match status" value="1"/>
</dbReference>
<comment type="similarity">
    <text evidence="6">Belongs to the binding-protein-dependent transport system permease family.</text>
</comment>
<dbReference type="InterPro" id="IPR000515">
    <property type="entry name" value="MetI-like"/>
</dbReference>
<dbReference type="InterPro" id="IPR035906">
    <property type="entry name" value="MetI-like_sf"/>
</dbReference>
<dbReference type="Proteomes" id="UP001431656">
    <property type="component" value="Chromosome"/>
</dbReference>
<dbReference type="GO" id="GO:0055085">
    <property type="term" value="P:transmembrane transport"/>
    <property type="evidence" value="ECO:0007669"/>
    <property type="project" value="InterPro"/>
</dbReference>
<gene>
    <name evidence="8" type="ORF">brsh051_07600</name>
</gene>
<dbReference type="PANTHER" id="PTHR30177:SF33">
    <property type="entry name" value="POSSIBLE OSMOPROTECTANT (GLYCINE BETAINE_CARNITINE_CHOLINE_L-PROLINE) TRANSPORT INTEGRAL MEMBRANE PROTEIN ABC TRANSPORTER PROZ"/>
    <property type="match status" value="1"/>
</dbReference>
<evidence type="ECO:0000313" key="8">
    <source>
        <dbReference type="EMBL" id="BEH01479.1"/>
    </source>
</evidence>
<dbReference type="Pfam" id="PF00528">
    <property type="entry name" value="BPD_transp_1"/>
    <property type="match status" value="1"/>
</dbReference>
<name>A0AAN0MFP4_9ACTN</name>
<evidence type="ECO:0000256" key="2">
    <source>
        <dbReference type="ARBA" id="ARBA00022448"/>
    </source>
</evidence>
<reference evidence="8" key="1">
    <citation type="journal article" date="2024" name="Int. J. Syst. Evol. Microbiol.">
        <title>Brooklawnia propionicigenes sp. nov., a facultatively anaerobic, propionate-producing bacterium isolated from a methanogenic reactor treating waste from cattle farms.</title>
        <authorList>
            <person name="Akita Y."/>
            <person name="Ueki A."/>
            <person name="Tonouchi A."/>
            <person name="Sugawara Y."/>
            <person name="Honma S."/>
            <person name="Kaku N."/>
            <person name="Ueki K."/>
        </authorList>
    </citation>
    <scope>NUCLEOTIDE SEQUENCE</scope>
    <source>
        <strain evidence="8">SH051</strain>
    </source>
</reference>
<sequence length="230" mass="23364">MDAGTNVNYLAQAFAWIADPAHQGGPGGIWARLGEHLLYTLIATTAAAAIAIPLGYWIGHTGRGRGLIVGATGVARALPTLGVLTLIALLAGVGVGAPLAALAVLALPSILAGAYAGLDAIPASTIDAARALGMSEWQVLTRVEIPLGLPQLIGGLRSATLQVVATATLVAYVGGGGLGRYLFLGLKTQDYPQMLAASLLAVGLAITGEVCFGVLSWLIGRRRPLALSNE</sequence>
<proteinExistence type="inferred from homology"/>
<dbReference type="GO" id="GO:0005886">
    <property type="term" value="C:plasma membrane"/>
    <property type="evidence" value="ECO:0007669"/>
    <property type="project" value="UniProtKB-SubCell"/>
</dbReference>
<evidence type="ECO:0000256" key="6">
    <source>
        <dbReference type="RuleBase" id="RU363032"/>
    </source>
</evidence>
<evidence type="ECO:0000256" key="5">
    <source>
        <dbReference type="ARBA" id="ARBA00023136"/>
    </source>
</evidence>
<accession>A0AAN0MFP4</accession>
<dbReference type="EMBL" id="AP028056">
    <property type="protein sequence ID" value="BEH01479.1"/>
    <property type="molecule type" value="Genomic_DNA"/>
</dbReference>
<keyword evidence="4 6" id="KW-1133">Transmembrane helix</keyword>
<keyword evidence="5 6" id="KW-0472">Membrane</keyword>
<dbReference type="KEGG" id="broo:brsh051_07600"/>
<evidence type="ECO:0000256" key="3">
    <source>
        <dbReference type="ARBA" id="ARBA00022692"/>
    </source>
</evidence>
<keyword evidence="2 6" id="KW-0813">Transport</keyword>
<evidence type="ECO:0000256" key="4">
    <source>
        <dbReference type="ARBA" id="ARBA00022989"/>
    </source>
</evidence>
<dbReference type="GO" id="GO:0031460">
    <property type="term" value="P:glycine betaine transport"/>
    <property type="evidence" value="ECO:0007669"/>
    <property type="project" value="TreeGrafter"/>
</dbReference>
<dbReference type="InterPro" id="IPR051204">
    <property type="entry name" value="ABC_transp_perm/SBD"/>
</dbReference>
<protein>
    <submittedName>
        <fullName evidence="8">ABC transporter permease</fullName>
    </submittedName>
</protein>
<dbReference type="AlphaFoldDB" id="A0AAN0MFP4"/>
<feature type="transmembrane region" description="Helical" evidence="6">
    <location>
        <begin position="195"/>
        <end position="219"/>
    </location>
</feature>
<feature type="transmembrane region" description="Helical" evidence="6">
    <location>
        <begin position="37"/>
        <end position="59"/>
    </location>
</feature>
<evidence type="ECO:0000256" key="1">
    <source>
        <dbReference type="ARBA" id="ARBA00004141"/>
    </source>
</evidence>
<evidence type="ECO:0000313" key="9">
    <source>
        <dbReference type="Proteomes" id="UP001431656"/>
    </source>
</evidence>
<dbReference type="CDD" id="cd06261">
    <property type="entry name" value="TM_PBP2"/>
    <property type="match status" value="1"/>
</dbReference>
<dbReference type="PANTHER" id="PTHR30177">
    <property type="entry name" value="GLYCINE BETAINE/L-PROLINE TRANSPORT SYSTEM PERMEASE PROTEIN PROW"/>
    <property type="match status" value="1"/>
</dbReference>
<keyword evidence="9" id="KW-1185">Reference proteome</keyword>
<organism evidence="8 9">
    <name type="scientific">Brooklawnia propionicigenes</name>
    <dbReference type="NCBI Taxonomy" id="3041175"/>
    <lineage>
        <taxon>Bacteria</taxon>
        <taxon>Bacillati</taxon>
        <taxon>Actinomycetota</taxon>
        <taxon>Actinomycetes</taxon>
        <taxon>Propionibacteriales</taxon>
        <taxon>Propionibacteriaceae</taxon>
        <taxon>Brooklawnia</taxon>
    </lineage>
</organism>
<keyword evidence="3 6" id="KW-0812">Transmembrane</keyword>
<dbReference type="SUPFAM" id="SSF161098">
    <property type="entry name" value="MetI-like"/>
    <property type="match status" value="1"/>
</dbReference>
<dbReference type="PROSITE" id="PS50928">
    <property type="entry name" value="ABC_TM1"/>
    <property type="match status" value="1"/>
</dbReference>
<comment type="subcellular location">
    <subcellularLocation>
        <location evidence="6">Cell membrane</location>
        <topology evidence="6">Multi-pass membrane protein</topology>
    </subcellularLocation>
    <subcellularLocation>
        <location evidence="1">Membrane</location>
        <topology evidence="1">Multi-pass membrane protein</topology>
    </subcellularLocation>
</comment>
<feature type="domain" description="ABC transmembrane type-1" evidence="7">
    <location>
        <begin position="33"/>
        <end position="212"/>
    </location>
</feature>
<feature type="transmembrane region" description="Helical" evidence="6">
    <location>
        <begin position="66"/>
        <end position="91"/>
    </location>
</feature>